<evidence type="ECO:0000313" key="2">
    <source>
        <dbReference type="Proteomes" id="UP000215005"/>
    </source>
</evidence>
<organism evidence="1 2">
    <name type="scientific">Nocardiopsis gilva YIM 90087</name>
    <dbReference type="NCBI Taxonomy" id="1235441"/>
    <lineage>
        <taxon>Bacteria</taxon>
        <taxon>Bacillati</taxon>
        <taxon>Actinomycetota</taxon>
        <taxon>Actinomycetes</taxon>
        <taxon>Streptosporangiales</taxon>
        <taxon>Nocardiopsidaceae</taxon>
        <taxon>Nocardiopsis</taxon>
    </lineage>
</organism>
<accession>A0A223S238</accession>
<keyword evidence="2" id="KW-1185">Reference proteome</keyword>
<evidence type="ECO:0000313" key="1">
    <source>
        <dbReference type="EMBL" id="ASU82195.1"/>
    </source>
</evidence>
<dbReference type="Proteomes" id="UP000215005">
    <property type="component" value="Chromosome"/>
</dbReference>
<dbReference type="EMBL" id="CP022753">
    <property type="protein sequence ID" value="ASU82195.1"/>
    <property type="molecule type" value="Genomic_DNA"/>
</dbReference>
<name>A0A223S238_9ACTN</name>
<dbReference type="KEGG" id="ngv:CDO52_04810"/>
<protein>
    <submittedName>
        <fullName evidence="1">Uncharacterized protein</fullName>
    </submittedName>
</protein>
<proteinExistence type="predicted"/>
<dbReference type="AlphaFoldDB" id="A0A223S238"/>
<dbReference type="RefSeq" id="WP_017621233.1">
    <property type="nucleotide sequence ID" value="NZ_ANBG01000401.1"/>
</dbReference>
<sequence length="71" mass="8321">MIFPQLPPGHLGDIFTEVRHRAEALGCTLTWHRTDYGWRFILTDHTANTKRAYPYIAQVQARLGRIEAERR</sequence>
<reference evidence="1 2" key="1">
    <citation type="submission" date="2017-08" db="EMBL/GenBank/DDBJ databases">
        <title>The complete genome sequence of Nocardiopsis gilva YIM 90087.</title>
        <authorList>
            <person name="Yin M."/>
            <person name="Tang S."/>
        </authorList>
    </citation>
    <scope>NUCLEOTIDE SEQUENCE [LARGE SCALE GENOMIC DNA]</scope>
    <source>
        <strain evidence="1 2">YIM 90087</strain>
    </source>
</reference>
<gene>
    <name evidence="1" type="ORF">CDO52_04810</name>
</gene>